<dbReference type="RefSeq" id="WP_249770235.1">
    <property type="nucleotide sequence ID" value="NZ_CP097332.1"/>
</dbReference>
<gene>
    <name evidence="9" type="ORF">M6D93_14890</name>
</gene>
<protein>
    <submittedName>
        <fullName evidence="9">Carbohydrate ABC transporter permease</fullName>
    </submittedName>
</protein>
<evidence type="ECO:0000256" key="6">
    <source>
        <dbReference type="ARBA" id="ARBA00023136"/>
    </source>
</evidence>
<sequence>MSATTSDLRPTAARKRPAVSERRAVTRMTGGLGGTLLSALAWLMALVFFFPILWMLLLSFRSESDAASPRLLAAFTGVNYHGLFSGDVKIALLNSLNAAVTSTVLVILLAVPAAYALSIRPVKKWTDVLFFFLSTKMMPAVAALLPVYLITNNLGFNDNIWALIVMYMAANLPIAIWMLRSFLLEVPREIIEAAQVDGAGLLTILRKVIMPVIAPGLAATALICFIFSWNEFLFALRLTGQNAKTAPVFLAGSIAPEGLFLAHLCAVAFVVCLPVLIAGWVAQDKLVRGLSLGAVK</sequence>
<reference evidence="9" key="2">
    <citation type="submission" date="2022-05" db="EMBL/GenBank/DDBJ databases">
        <authorList>
            <person name="Kim J.-S."/>
            <person name="Lee K."/>
            <person name="Suh M."/>
            <person name="Eom M."/>
            <person name="Kim J.-S."/>
            <person name="Kim D.-S."/>
            <person name="Ko S.-H."/>
            <person name="Shin Y."/>
            <person name="Lee J.-S."/>
        </authorList>
    </citation>
    <scope>NUCLEOTIDE SEQUENCE</scope>
    <source>
        <strain evidence="9">N237</strain>
    </source>
</reference>
<dbReference type="SUPFAM" id="SSF161098">
    <property type="entry name" value="MetI-like"/>
    <property type="match status" value="1"/>
</dbReference>
<evidence type="ECO:0000313" key="9">
    <source>
        <dbReference type="EMBL" id="UQX87578.1"/>
    </source>
</evidence>
<evidence type="ECO:0000256" key="4">
    <source>
        <dbReference type="ARBA" id="ARBA00022692"/>
    </source>
</evidence>
<evidence type="ECO:0000256" key="1">
    <source>
        <dbReference type="ARBA" id="ARBA00004651"/>
    </source>
</evidence>
<proteinExistence type="inferred from homology"/>
<feature type="transmembrane region" description="Helical" evidence="7">
    <location>
        <begin position="98"/>
        <end position="117"/>
    </location>
</feature>
<keyword evidence="2 7" id="KW-0813">Transport</keyword>
<dbReference type="InterPro" id="IPR050901">
    <property type="entry name" value="BP-dep_ABC_trans_perm"/>
</dbReference>
<dbReference type="InterPro" id="IPR000515">
    <property type="entry name" value="MetI-like"/>
</dbReference>
<dbReference type="Gene3D" id="1.10.3720.10">
    <property type="entry name" value="MetI-like"/>
    <property type="match status" value="1"/>
</dbReference>
<accession>A0ABY4QVV7</accession>
<keyword evidence="5 7" id="KW-1133">Transmembrane helix</keyword>
<keyword evidence="4 7" id="KW-0812">Transmembrane</keyword>
<keyword evidence="3" id="KW-1003">Cell membrane</keyword>
<dbReference type="Pfam" id="PF00528">
    <property type="entry name" value="BPD_transp_1"/>
    <property type="match status" value="1"/>
</dbReference>
<evidence type="ECO:0000256" key="7">
    <source>
        <dbReference type="RuleBase" id="RU363032"/>
    </source>
</evidence>
<dbReference type="EMBL" id="CP097332">
    <property type="protein sequence ID" value="UQX87578.1"/>
    <property type="molecule type" value="Genomic_DNA"/>
</dbReference>
<feature type="transmembrane region" description="Helical" evidence="7">
    <location>
        <begin position="36"/>
        <end position="59"/>
    </location>
</feature>
<dbReference type="InterPro" id="IPR035906">
    <property type="entry name" value="MetI-like_sf"/>
</dbReference>
<keyword evidence="6 7" id="KW-0472">Membrane</keyword>
<evidence type="ECO:0000259" key="8">
    <source>
        <dbReference type="PROSITE" id="PS50928"/>
    </source>
</evidence>
<evidence type="ECO:0000256" key="2">
    <source>
        <dbReference type="ARBA" id="ARBA00022448"/>
    </source>
</evidence>
<dbReference type="Proteomes" id="UP001056336">
    <property type="component" value="Chromosome"/>
</dbReference>
<dbReference type="PROSITE" id="PS50928">
    <property type="entry name" value="ABC_TM1"/>
    <property type="match status" value="1"/>
</dbReference>
<dbReference type="CDD" id="cd06261">
    <property type="entry name" value="TM_PBP2"/>
    <property type="match status" value="1"/>
</dbReference>
<feature type="domain" description="ABC transmembrane type-1" evidence="8">
    <location>
        <begin position="92"/>
        <end position="282"/>
    </location>
</feature>
<feature type="transmembrane region" description="Helical" evidence="7">
    <location>
        <begin position="129"/>
        <end position="148"/>
    </location>
</feature>
<dbReference type="PANTHER" id="PTHR32243:SF52">
    <property type="entry name" value="ABC TRANSPORTER PERMEASE PROTEIN"/>
    <property type="match status" value="1"/>
</dbReference>
<comment type="subcellular location">
    <subcellularLocation>
        <location evidence="1 7">Cell membrane</location>
        <topology evidence="1 7">Multi-pass membrane protein</topology>
    </subcellularLocation>
</comment>
<keyword evidence="10" id="KW-1185">Reference proteome</keyword>
<evidence type="ECO:0000313" key="10">
    <source>
        <dbReference type="Proteomes" id="UP001056336"/>
    </source>
</evidence>
<feature type="transmembrane region" description="Helical" evidence="7">
    <location>
        <begin position="208"/>
        <end position="229"/>
    </location>
</feature>
<feature type="transmembrane region" description="Helical" evidence="7">
    <location>
        <begin position="160"/>
        <end position="179"/>
    </location>
</feature>
<dbReference type="PANTHER" id="PTHR32243">
    <property type="entry name" value="MALTOSE TRANSPORT SYSTEM PERMEASE-RELATED"/>
    <property type="match status" value="1"/>
</dbReference>
<feature type="transmembrane region" description="Helical" evidence="7">
    <location>
        <begin position="260"/>
        <end position="282"/>
    </location>
</feature>
<evidence type="ECO:0000256" key="5">
    <source>
        <dbReference type="ARBA" id="ARBA00022989"/>
    </source>
</evidence>
<name>A0ABY4QVV7_9ACTN</name>
<evidence type="ECO:0000256" key="3">
    <source>
        <dbReference type="ARBA" id="ARBA00022475"/>
    </source>
</evidence>
<comment type="similarity">
    <text evidence="7">Belongs to the binding-protein-dependent transport system permease family.</text>
</comment>
<reference evidence="9" key="1">
    <citation type="journal article" date="2018" name="Int. J. Syst. Evol. Microbiol.">
        <title>Jatrophihabitans telluris sp. nov., isolated from sediment soil of lava forest wetlands and the emended description of the genus Jatrophihabitans.</title>
        <authorList>
            <person name="Lee K.C."/>
            <person name="Suh M.K."/>
            <person name="Eom M.K."/>
            <person name="Kim K.K."/>
            <person name="Kim J.S."/>
            <person name="Kim D.S."/>
            <person name="Ko S.H."/>
            <person name="Shin Y.K."/>
            <person name="Lee J.S."/>
        </authorList>
    </citation>
    <scope>NUCLEOTIDE SEQUENCE</scope>
    <source>
        <strain evidence="9">N237</strain>
    </source>
</reference>
<organism evidence="9 10">
    <name type="scientific">Jatrophihabitans telluris</name>
    <dbReference type="NCBI Taxonomy" id="2038343"/>
    <lineage>
        <taxon>Bacteria</taxon>
        <taxon>Bacillati</taxon>
        <taxon>Actinomycetota</taxon>
        <taxon>Actinomycetes</taxon>
        <taxon>Jatrophihabitantales</taxon>
        <taxon>Jatrophihabitantaceae</taxon>
        <taxon>Jatrophihabitans</taxon>
    </lineage>
</organism>